<reference evidence="11 12" key="2">
    <citation type="submission" date="2016-08" db="EMBL/GenBank/DDBJ databases">
        <title>Pervasive Adenine N6-methylation of Active Genes in Fungi.</title>
        <authorList>
            <consortium name="DOE Joint Genome Institute"/>
            <person name="Mondo S.J."/>
            <person name="Dannebaum R.O."/>
            <person name="Kuo R.C."/>
            <person name="Labutti K."/>
            <person name="Haridas S."/>
            <person name="Kuo A."/>
            <person name="Salamov A."/>
            <person name="Ahrendt S.R."/>
            <person name="Lipzen A."/>
            <person name="Sullivan W."/>
            <person name="Andreopoulos W.B."/>
            <person name="Clum A."/>
            <person name="Lindquist E."/>
            <person name="Daum C."/>
            <person name="Ramamoorthy G.K."/>
            <person name="Gryganskyi A."/>
            <person name="Culley D."/>
            <person name="Magnuson J.K."/>
            <person name="James T.Y."/>
            <person name="O'Malley M.A."/>
            <person name="Stajich J.E."/>
            <person name="Spatafora J.W."/>
            <person name="Visel A."/>
            <person name="Grigoriev I.V."/>
        </authorList>
    </citation>
    <scope>NUCLEOTIDE SEQUENCE [LARGE SCALE GENOMIC DNA]</scope>
    <source>
        <strain evidence="12">finn</strain>
    </source>
</reference>
<keyword evidence="3 9" id="KW-0547">Nucleotide-binding</keyword>
<dbReference type="GO" id="GO:0046872">
    <property type="term" value="F:metal ion binding"/>
    <property type="evidence" value="ECO:0007669"/>
    <property type="project" value="UniProtKB-KW"/>
</dbReference>
<evidence type="ECO:0000256" key="9">
    <source>
        <dbReference type="HAMAP-Rule" id="MF_03215"/>
    </source>
</evidence>
<dbReference type="Pfam" id="PF00294">
    <property type="entry name" value="PfkB"/>
    <property type="match status" value="1"/>
</dbReference>
<dbReference type="AlphaFoldDB" id="A0A1Y1UXS8"/>
<keyword evidence="12" id="KW-1185">Reference proteome</keyword>
<organism evidence="11 12">
    <name type="scientific">Piromyces finnis</name>
    <dbReference type="NCBI Taxonomy" id="1754191"/>
    <lineage>
        <taxon>Eukaryota</taxon>
        <taxon>Fungi</taxon>
        <taxon>Fungi incertae sedis</taxon>
        <taxon>Chytridiomycota</taxon>
        <taxon>Chytridiomycota incertae sedis</taxon>
        <taxon>Neocallimastigomycetes</taxon>
        <taxon>Neocallimastigales</taxon>
        <taxon>Neocallimastigaceae</taxon>
        <taxon>Piromyces</taxon>
    </lineage>
</organism>
<sequence length="296" mass="32585">MKVLCFGSLNIDYVYSVPHFVKGGETLASKALNIYSGGKGLNQSIALSKACLEVYHAGAIGNDGMFLLQELKDCNVNIQYIKILDDIKTGHAIIQKNDEGNNCILLYGGANQKITKSQIDETLNFFEKGDALVIQNEINELFYLVEQAKIRGLIIALNPSPMDDNLIHLLPNVDYLILNEIEAAQFLDAKCNSDPEIMIKELNKKIPLAKIILTIGEKGSFYSDSKTFIKQEAEKVQAIDTTAAGDTFTGYFLSGIFNGQSPEWSMKFATKASSIAVTRHGAAPSIPEREEVLKQL</sequence>
<name>A0A1Y1UXS8_9FUNG</name>
<comment type="subcellular location">
    <subcellularLocation>
        <location evidence="9">Cytoplasm</location>
    </subcellularLocation>
    <subcellularLocation>
        <location evidence="9">Nucleus</location>
    </subcellularLocation>
</comment>
<comment type="cofactor">
    <cofactor evidence="9">
        <name>Mg(2+)</name>
        <dbReference type="ChEBI" id="CHEBI:18420"/>
    </cofactor>
    <text evidence="9">Requires a divalent cation, most likely magnesium in vivo, as an electrophilic catalyst to aid phosphoryl group transfer. It is the chelate of the metal and the nucleotide that is the actual substrate.</text>
</comment>
<feature type="binding site" evidence="9">
    <location>
        <position position="285"/>
    </location>
    <ligand>
        <name>K(+)</name>
        <dbReference type="ChEBI" id="CHEBI:29103"/>
    </ligand>
</feature>
<comment type="subunit">
    <text evidence="9">Homodimer.</text>
</comment>
<evidence type="ECO:0000256" key="5">
    <source>
        <dbReference type="ARBA" id="ARBA00022840"/>
    </source>
</evidence>
<comment type="similarity">
    <text evidence="9">Belongs to the carbohydrate kinase PfkB family. Ribokinase subfamily.</text>
</comment>
<dbReference type="OrthoDB" id="415590at2759"/>
<dbReference type="EMBL" id="MCFH01000063">
    <property type="protein sequence ID" value="ORX42543.1"/>
    <property type="molecule type" value="Genomic_DNA"/>
</dbReference>
<dbReference type="GO" id="GO:0019303">
    <property type="term" value="P:D-ribose catabolic process"/>
    <property type="evidence" value="ECO:0007669"/>
    <property type="project" value="UniProtKB-UniRule"/>
</dbReference>
<dbReference type="GO" id="GO:0005737">
    <property type="term" value="C:cytoplasm"/>
    <property type="evidence" value="ECO:0007669"/>
    <property type="project" value="UniProtKB-SubCell"/>
</dbReference>
<comment type="caution">
    <text evidence="9">Lacks conserved residue(s) required for the propagation of feature annotation.</text>
</comment>
<comment type="catalytic activity">
    <reaction evidence="9">
        <text>D-ribose + ATP = D-ribose 5-phosphate + ADP + H(+)</text>
        <dbReference type="Rhea" id="RHEA:13697"/>
        <dbReference type="ChEBI" id="CHEBI:15378"/>
        <dbReference type="ChEBI" id="CHEBI:30616"/>
        <dbReference type="ChEBI" id="CHEBI:47013"/>
        <dbReference type="ChEBI" id="CHEBI:78346"/>
        <dbReference type="ChEBI" id="CHEBI:456216"/>
        <dbReference type="EC" id="2.7.1.15"/>
    </reaction>
</comment>
<keyword evidence="2 9" id="KW-0479">Metal-binding</keyword>
<feature type="binding site" evidence="9">
    <location>
        <position position="246"/>
    </location>
    <ligand>
        <name>substrate</name>
    </ligand>
</feature>
<dbReference type="SUPFAM" id="SSF53613">
    <property type="entry name" value="Ribokinase-like"/>
    <property type="match status" value="1"/>
</dbReference>
<feature type="binding site" evidence="9">
    <location>
        <position position="137"/>
    </location>
    <ligand>
        <name>substrate</name>
    </ligand>
</feature>
<dbReference type="PANTHER" id="PTHR10584:SF166">
    <property type="entry name" value="RIBOKINASE"/>
    <property type="match status" value="1"/>
</dbReference>
<dbReference type="InterPro" id="IPR011611">
    <property type="entry name" value="PfkB_dom"/>
</dbReference>
<proteinExistence type="inferred from homology"/>
<gene>
    <name evidence="11" type="ORF">BCR36DRAFT_587128</name>
</gene>
<comment type="function">
    <text evidence="9">Catalyzes the phosphorylation of ribose at O-5 in a reaction requiring ATP and magnesium. The resulting D-ribose-5-phosphate can then be used either for sythesis of nucleotides, histidine, and tryptophan, or as a component of the pentose phosphate pathway.</text>
</comment>
<dbReference type="GO" id="GO:0004747">
    <property type="term" value="F:ribokinase activity"/>
    <property type="evidence" value="ECO:0007669"/>
    <property type="project" value="UniProtKB-UniRule"/>
</dbReference>
<dbReference type="Proteomes" id="UP000193719">
    <property type="component" value="Unassembled WGS sequence"/>
</dbReference>
<dbReference type="Gene3D" id="3.40.1190.20">
    <property type="match status" value="1"/>
</dbReference>
<dbReference type="PANTHER" id="PTHR10584">
    <property type="entry name" value="SUGAR KINASE"/>
    <property type="match status" value="1"/>
</dbReference>
<dbReference type="GO" id="GO:0005524">
    <property type="term" value="F:ATP binding"/>
    <property type="evidence" value="ECO:0007669"/>
    <property type="project" value="UniProtKB-UniRule"/>
</dbReference>
<reference evidence="11 12" key="1">
    <citation type="submission" date="2016-08" db="EMBL/GenBank/DDBJ databases">
        <title>Genomes of anaerobic fungi encode conserved fungal cellulosomes for biomass hydrolysis.</title>
        <authorList>
            <consortium name="DOE Joint Genome Institute"/>
            <person name="Haitjema C.H."/>
            <person name="Gilmore S.P."/>
            <person name="Henske J.K."/>
            <person name="Solomon K.V."/>
            <person name="De Groot R."/>
            <person name="Kuo A."/>
            <person name="Mondo S.J."/>
            <person name="Salamov A.A."/>
            <person name="Labutti K."/>
            <person name="Zhao Z."/>
            <person name="Chiniquy J."/>
            <person name="Barry K."/>
            <person name="Brewer H.M."/>
            <person name="Purvine S.O."/>
            <person name="Wright A.T."/>
            <person name="Boxma B."/>
            <person name="Van Alen T."/>
            <person name="Hackstein J.H."/>
            <person name="Baker S.E."/>
            <person name="Grigoriev I.V."/>
            <person name="O'Malley M.A."/>
        </authorList>
    </citation>
    <scope>NUCLEOTIDE SEQUENCE [LARGE SCALE GENOMIC DNA]</scope>
    <source>
        <strain evidence="12">finn</strain>
    </source>
</reference>
<keyword evidence="9" id="KW-0539">Nucleus</keyword>
<evidence type="ECO:0000313" key="11">
    <source>
        <dbReference type="EMBL" id="ORX42543.1"/>
    </source>
</evidence>
<dbReference type="InterPro" id="IPR002139">
    <property type="entry name" value="Ribo/fructo_kinase"/>
</dbReference>
<feature type="domain" description="Carbohydrate kinase PfkB" evidence="10">
    <location>
        <begin position="2"/>
        <end position="288"/>
    </location>
</feature>
<evidence type="ECO:0000256" key="3">
    <source>
        <dbReference type="ARBA" id="ARBA00022741"/>
    </source>
</evidence>
<evidence type="ECO:0000256" key="6">
    <source>
        <dbReference type="ARBA" id="ARBA00022842"/>
    </source>
</evidence>
<comment type="pathway">
    <text evidence="9">Carbohydrate metabolism; D-ribose degradation; D-ribose 5-phosphate from beta-D-ribopyranose: step 2/2.</text>
</comment>
<feature type="binding site" evidence="9">
    <location>
        <begin position="10"/>
        <end position="12"/>
    </location>
    <ligand>
        <name>substrate</name>
    </ligand>
</feature>
<feature type="binding site" evidence="9">
    <location>
        <position position="242"/>
    </location>
    <ligand>
        <name>K(+)</name>
        <dbReference type="ChEBI" id="CHEBI:29103"/>
    </ligand>
</feature>
<feature type="binding site" evidence="9">
    <location>
        <position position="276"/>
    </location>
    <ligand>
        <name>K(+)</name>
        <dbReference type="ChEBI" id="CHEBI:29103"/>
    </ligand>
</feature>
<evidence type="ECO:0000256" key="2">
    <source>
        <dbReference type="ARBA" id="ARBA00022723"/>
    </source>
</evidence>
<keyword evidence="4 9" id="KW-0418">Kinase</keyword>
<dbReference type="STRING" id="1754191.A0A1Y1UXS8"/>
<keyword evidence="9" id="KW-0963">Cytoplasm</keyword>
<feature type="binding site" evidence="9">
    <location>
        <position position="279"/>
    </location>
    <ligand>
        <name>K(+)</name>
        <dbReference type="ChEBI" id="CHEBI:29103"/>
    </ligand>
</feature>
<evidence type="ECO:0000256" key="4">
    <source>
        <dbReference type="ARBA" id="ARBA00022777"/>
    </source>
</evidence>
<keyword evidence="6 9" id="KW-0460">Magnesium</keyword>
<feature type="binding site" evidence="9">
    <location>
        <begin position="245"/>
        <end position="246"/>
    </location>
    <ligand>
        <name>ATP</name>
        <dbReference type="ChEBI" id="CHEBI:30616"/>
    </ligand>
</feature>
<evidence type="ECO:0000256" key="7">
    <source>
        <dbReference type="ARBA" id="ARBA00022958"/>
    </source>
</evidence>
<evidence type="ECO:0000256" key="1">
    <source>
        <dbReference type="ARBA" id="ARBA00022679"/>
    </source>
</evidence>
<dbReference type="HAMAP" id="MF_01987">
    <property type="entry name" value="Ribokinase"/>
    <property type="match status" value="1"/>
</dbReference>
<evidence type="ECO:0000313" key="12">
    <source>
        <dbReference type="Proteomes" id="UP000193719"/>
    </source>
</evidence>
<dbReference type="InterPro" id="IPR029056">
    <property type="entry name" value="Ribokinase-like"/>
</dbReference>
<feature type="active site" description="Proton acceptor" evidence="9">
    <location>
        <position position="246"/>
    </location>
</feature>
<keyword evidence="5 9" id="KW-0067">ATP-binding</keyword>
<feature type="binding site" evidence="9">
    <location>
        <begin position="214"/>
        <end position="219"/>
    </location>
    <ligand>
        <name>ATP</name>
        <dbReference type="ChEBI" id="CHEBI:30616"/>
    </ligand>
</feature>
<protein>
    <recommendedName>
        <fullName evidence="9">Ribokinase</fullName>
        <shortName evidence="9">RK</shortName>
        <ecNumber evidence="9">2.7.1.15</ecNumber>
    </recommendedName>
</protein>
<feature type="binding site" evidence="9">
    <location>
        <position position="281"/>
    </location>
    <ligand>
        <name>K(+)</name>
        <dbReference type="ChEBI" id="CHEBI:29103"/>
    </ligand>
</feature>
<dbReference type="InterPro" id="IPR011877">
    <property type="entry name" value="Ribokinase"/>
</dbReference>
<dbReference type="CDD" id="cd01174">
    <property type="entry name" value="ribokinase"/>
    <property type="match status" value="1"/>
</dbReference>
<keyword evidence="1 9" id="KW-0808">Transferase</keyword>
<dbReference type="UniPathway" id="UPA00916">
    <property type="reaction ID" value="UER00889"/>
</dbReference>
<feature type="binding site" evidence="9">
    <location>
        <begin position="38"/>
        <end position="42"/>
    </location>
    <ligand>
        <name>substrate</name>
    </ligand>
</feature>
<accession>A0A1Y1UXS8</accession>
<keyword evidence="8 9" id="KW-0119">Carbohydrate metabolism</keyword>
<feature type="binding site" evidence="9">
    <location>
        <position position="240"/>
    </location>
    <ligand>
        <name>K(+)</name>
        <dbReference type="ChEBI" id="CHEBI:29103"/>
    </ligand>
</feature>
<dbReference type="EC" id="2.7.1.15" evidence="9"/>
<evidence type="ECO:0000256" key="8">
    <source>
        <dbReference type="ARBA" id="ARBA00023277"/>
    </source>
</evidence>
<dbReference type="PRINTS" id="PR00990">
    <property type="entry name" value="RIBOKINASE"/>
</dbReference>
<dbReference type="GO" id="GO:0005634">
    <property type="term" value="C:nucleus"/>
    <property type="evidence" value="ECO:0007669"/>
    <property type="project" value="UniProtKB-SubCell"/>
</dbReference>
<comment type="caution">
    <text evidence="11">The sequence shown here is derived from an EMBL/GenBank/DDBJ whole genome shotgun (WGS) entry which is preliminary data.</text>
</comment>
<comment type="activity regulation">
    <text evidence="9">Activated by a monovalent cation that binds near, but not in, the active site. The most likely occupant of the site in vivo is potassium. Ion binding induces a conformational change that may alter substrate affinity.</text>
</comment>
<feature type="binding site" evidence="9">
    <location>
        <position position="179"/>
    </location>
    <ligand>
        <name>ATP</name>
        <dbReference type="ChEBI" id="CHEBI:30616"/>
    </ligand>
</feature>
<evidence type="ECO:0000259" key="10">
    <source>
        <dbReference type="Pfam" id="PF00294"/>
    </source>
</evidence>
<keyword evidence="7 9" id="KW-0630">Potassium</keyword>